<dbReference type="SUPFAM" id="SSF51338">
    <property type="entry name" value="Composite domain of metallo-dependent hydrolases"/>
    <property type="match status" value="1"/>
</dbReference>
<accession>A0A0S8G496</accession>
<dbReference type="PANTHER" id="PTHR43794:SF11">
    <property type="entry name" value="AMIDOHYDROLASE-RELATED DOMAIN-CONTAINING PROTEIN"/>
    <property type="match status" value="1"/>
</dbReference>
<feature type="domain" description="Amidohydrolase-related" evidence="3">
    <location>
        <begin position="218"/>
        <end position="375"/>
    </location>
</feature>
<comment type="caution">
    <text evidence="4">The sequence shown here is derived from an EMBL/GenBank/DDBJ whole genome shotgun (WGS) entry which is preliminary data.</text>
</comment>
<reference evidence="4 5" key="1">
    <citation type="journal article" date="2015" name="Microbiome">
        <title>Genomic resolution of linkages in carbon, nitrogen, and sulfur cycling among widespread estuary sediment bacteria.</title>
        <authorList>
            <person name="Baker B.J."/>
            <person name="Lazar C.S."/>
            <person name="Teske A.P."/>
            <person name="Dick G.J."/>
        </authorList>
    </citation>
    <scope>NUCLEOTIDE SEQUENCE [LARGE SCALE GENOMIC DNA]</scope>
    <source>
        <strain evidence="4">SM23_40</strain>
    </source>
</reference>
<dbReference type="Gene3D" id="2.30.40.10">
    <property type="entry name" value="Urease, subunit C, domain 1"/>
    <property type="match status" value="1"/>
</dbReference>
<dbReference type="InterPro" id="IPR032466">
    <property type="entry name" value="Metal_Hydrolase"/>
</dbReference>
<evidence type="ECO:0000313" key="5">
    <source>
        <dbReference type="Proteomes" id="UP000051717"/>
    </source>
</evidence>
<evidence type="ECO:0000313" key="4">
    <source>
        <dbReference type="EMBL" id="KPK67807.1"/>
    </source>
</evidence>
<dbReference type="EMBL" id="LJUI01000106">
    <property type="protein sequence ID" value="KPK67807.1"/>
    <property type="molecule type" value="Genomic_DNA"/>
</dbReference>
<evidence type="ECO:0000259" key="3">
    <source>
        <dbReference type="Pfam" id="PF01979"/>
    </source>
</evidence>
<keyword evidence="1" id="KW-0378">Hydrolase</keyword>
<proteinExistence type="predicted"/>
<evidence type="ECO:0000256" key="1">
    <source>
        <dbReference type="ARBA" id="ARBA00022801"/>
    </source>
</evidence>
<dbReference type="InterPro" id="IPR006680">
    <property type="entry name" value="Amidohydro-rel"/>
</dbReference>
<evidence type="ECO:0000256" key="2">
    <source>
        <dbReference type="SAM" id="MobiDB-lite"/>
    </source>
</evidence>
<dbReference type="SUPFAM" id="SSF51556">
    <property type="entry name" value="Metallo-dependent hydrolases"/>
    <property type="match status" value="1"/>
</dbReference>
<dbReference type="Gene3D" id="3.20.20.140">
    <property type="entry name" value="Metal-dependent hydrolases"/>
    <property type="match status" value="2"/>
</dbReference>
<dbReference type="Pfam" id="PF01979">
    <property type="entry name" value="Amidohydro_1"/>
    <property type="match status" value="1"/>
</dbReference>
<dbReference type="AlphaFoldDB" id="A0A0S8G496"/>
<gene>
    <name evidence="4" type="ORF">AMJ82_09840</name>
</gene>
<feature type="compositionally biased region" description="Polar residues" evidence="2">
    <location>
        <begin position="57"/>
        <end position="70"/>
    </location>
</feature>
<dbReference type="PANTHER" id="PTHR43794">
    <property type="entry name" value="AMINOHYDROLASE SSNA-RELATED"/>
    <property type="match status" value="1"/>
</dbReference>
<dbReference type="InterPro" id="IPR011059">
    <property type="entry name" value="Metal-dep_hydrolase_composite"/>
</dbReference>
<dbReference type="GO" id="GO:0016810">
    <property type="term" value="F:hydrolase activity, acting on carbon-nitrogen (but not peptide) bonds"/>
    <property type="evidence" value="ECO:0007669"/>
    <property type="project" value="InterPro"/>
</dbReference>
<sequence length="451" mass="49447">MADSEIGVVRLVGGTALTPHQLIRDMSLAISNGRIVSLSGRVPISGGDVPSHEETPSLPQTRAGQDTLPSQEPHGGFNESITIDTKGMTILPGLINIHDHLLGTWHSKIGGGPYPNVYRWLKAVEYHPLRIECKKNTEEDIYLLGAYKNLFSGVTTVLDHYIRYDPDFYQALPLRVIHEFGRTWTLREETGWGGTIEEEFSRTNGRQPYVIHIAEGVDGEARSELAALERRGVLARNTVLVHAIALSDQEIELIAQRGATVAWCPASNIFLYGATANLPELLSSGVNVAIGTDSSWSGSANLLEEILLEEILYARRCAEEVFGLPLDARTILSMVTTNAATGLQRSGEIGALAPGYLADILVLEGEESDPYQRAVRANPEDIDLLLLEGRPVLGSIRHEDIASARLSSFSRVKVNGREKFVAGDPIALRERMWEVSGTVKRFPFLPIARAE</sequence>
<dbReference type="Proteomes" id="UP000051717">
    <property type="component" value="Unassembled WGS sequence"/>
</dbReference>
<protein>
    <recommendedName>
        <fullName evidence="3">Amidohydrolase-related domain-containing protein</fullName>
    </recommendedName>
</protein>
<dbReference type="InterPro" id="IPR050287">
    <property type="entry name" value="MTA/SAH_deaminase"/>
</dbReference>
<organism evidence="4 5">
    <name type="scientific">candidate division TA06 bacterium SM23_40</name>
    <dbReference type="NCBI Taxonomy" id="1703774"/>
    <lineage>
        <taxon>Bacteria</taxon>
        <taxon>Bacteria division TA06</taxon>
    </lineage>
</organism>
<name>A0A0S8G496_UNCT6</name>
<feature type="region of interest" description="Disordered" evidence="2">
    <location>
        <begin position="43"/>
        <end position="77"/>
    </location>
</feature>